<name>A0A916TDU2_9ACTN</name>
<dbReference type="InterPro" id="IPR050237">
    <property type="entry name" value="ATP-dep_AMP-bd_enzyme"/>
</dbReference>
<reference evidence="3" key="1">
    <citation type="journal article" date="2014" name="Int. J. Syst. Evol. Microbiol.">
        <title>Complete genome sequence of Corynebacterium casei LMG S-19264T (=DSM 44701T), isolated from a smear-ripened cheese.</title>
        <authorList>
            <consortium name="US DOE Joint Genome Institute (JGI-PGF)"/>
            <person name="Walter F."/>
            <person name="Albersmeier A."/>
            <person name="Kalinowski J."/>
            <person name="Ruckert C."/>
        </authorList>
    </citation>
    <scope>NUCLEOTIDE SEQUENCE</scope>
    <source>
        <strain evidence="3">CGMCC 1.12827</strain>
    </source>
</reference>
<dbReference type="SUPFAM" id="SSF56801">
    <property type="entry name" value="Acetyl-CoA synthetase-like"/>
    <property type="match status" value="1"/>
</dbReference>
<dbReference type="InterPro" id="IPR000873">
    <property type="entry name" value="AMP-dep_synth/lig_dom"/>
</dbReference>
<dbReference type="RefSeq" id="WP_188587425.1">
    <property type="nucleotide sequence ID" value="NZ_BMGC01000026.1"/>
</dbReference>
<comment type="caution">
    <text evidence="3">The sequence shown here is derived from an EMBL/GenBank/DDBJ whole genome shotgun (WGS) entry which is preliminary data.</text>
</comment>
<dbReference type="Pfam" id="PF00501">
    <property type="entry name" value="AMP-binding"/>
    <property type="match status" value="1"/>
</dbReference>
<keyword evidence="4" id="KW-1185">Reference proteome</keyword>
<dbReference type="PANTHER" id="PTHR43767:SF1">
    <property type="entry name" value="NONRIBOSOMAL PEPTIDE SYNTHASE PES1 (EUROFUNG)-RELATED"/>
    <property type="match status" value="1"/>
</dbReference>
<gene>
    <name evidence="3" type="ORF">GCM10011489_30360</name>
</gene>
<proteinExistence type="predicted"/>
<dbReference type="PROSITE" id="PS00455">
    <property type="entry name" value="AMP_BINDING"/>
    <property type="match status" value="1"/>
</dbReference>
<organism evidence="3 4">
    <name type="scientific">Gordonia jinhuaensis</name>
    <dbReference type="NCBI Taxonomy" id="1517702"/>
    <lineage>
        <taxon>Bacteria</taxon>
        <taxon>Bacillati</taxon>
        <taxon>Actinomycetota</taxon>
        <taxon>Actinomycetes</taxon>
        <taxon>Mycobacteriales</taxon>
        <taxon>Gordoniaceae</taxon>
        <taxon>Gordonia</taxon>
    </lineage>
</organism>
<dbReference type="NCBIfam" id="NF006182">
    <property type="entry name" value="PRK08316.1"/>
    <property type="match status" value="1"/>
</dbReference>
<dbReference type="NCBIfam" id="NF004837">
    <property type="entry name" value="PRK06187.1"/>
    <property type="match status" value="1"/>
</dbReference>
<protein>
    <submittedName>
        <fullName evidence="3">Acyl-CoA synthetase</fullName>
    </submittedName>
</protein>
<accession>A0A916TDU2</accession>
<dbReference type="InterPro" id="IPR045851">
    <property type="entry name" value="AMP-bd_C_sf"/>
</dbReference>
<dbReference type="GO" id="GO:0016878">
    <property type="term" value="F:acid-thiol ligase activity"/>
    <property type="evidence" value="ECO:0007669"/>
    <property type="project" value="UniProtKB-ARBA"/>
</dbReference>
<feature type="domain" description="AMP-binding enzyme C-terminal" evidence="2">
    <location>
        <begin position="466"/>
        <end position="541"/>
    </location>
</feature>
<dbReference type="Proteomes" id="UP000621454">
    <property type="component" value="Unassembled WGS sequence"/>
</dbReference>
<dbReference type="PANTHER" id="PTHR43767">
    <property type="entry name" value="LONG-CHAIN-FATTY-ACID--COA LIGASE"/>
    <property type="match status" value="1"/>
</dbReference>
<dbReference type="EMBL" id="BMGC01000026">
    <property type="protein sequence ID" value="GGB40692.1"/>
    <property type="molecule type" value="Genomic_DNA"/>
</dbReference>
<dbReference type="Pfam" id="PF13193">
    <property type="entry name" value="AMP-binding_C"/>
    <property type="match status" value="1"/>
</dbReference>
<sequence length="562" mass="60834">MTTHPITGAAPHATPEQAVLDSHAWDPGAWAPETRRDIAYVRSNSYADLLHRTAARTPHKLAVVDGDRRVTYAQFDTAVTRCANALLGRGFVPGDRLALISRNCWEFAVLAYATARVGLVLVPVNFMLTAAEVAYILDHSGARGVVAGSEFIATADTAIDGADIADPLRIEIVATNATPTVGWRDIAELWSVGDTSAPDIHVDDDDPIRLMYTSGTESRPKGVMLSSKSLISQYVSCIVDGGMSGDDVEVHALPMYHCAQLDCFFSTDVYLGATSIILPGPDPATLLATIETERVTKLFCPPTVWIALLRHPDFDTRDLSSLRKGYYGAAAMPIEVLRELAQRLPEVALWNFYGQTEMSPLATILRPHEQLSRAGSAGLAALNVETRIVDDQGDPVPVGQVGEIVHRSPHATLGYFRDETKTASAFAGGWFHSGDLGVLDAEGYLSVVDRKKDMIKTGGENVASREVEEALYELDGVAEVAVFGVPHDYWMEAVTAVVVPKDGTHLTADDVHAFTAERLAGYKRPKFVVIAGGLPKNPSGKILKRSLRETYSTIAQETTEHS</sequence>
<dbReference type="InterPro" id="IPR042099">
    <property type="entry name" value="ANL_N_sf"/>
</dbReference>
<dbReference type="CDD" id="cd17631">
    <property type="entry name" value="FACL_FadD13-like"/>
    <property type="match status" value="1"/>
</dbReference>
<reference evidence="3" key="2">
    <citation type="submission" date="2020-09" db="EMBL/GenBank/DDBJ databases">
        <authorList>
            <person name="Sun Q."/>
            <person name="Zhou Y."/>
        </authorList>
    </citation>
    <scope>NUCLEOTIDE SEQUENCE</scope>
    <source>
        <strain evidence="3">CGMCC 1.12827</strain>
    </source>
</reference>
<evidence type="ECO:0000259" key="2">
    <source>
        <dbReference type="Pfam" id="PF13193"/>
    </source>
</evidence>
<feature type="domain" description="AMP-dependent synthetase/ligase" evidence="1">
    <location>
        <begin position="51"/>
        <end position="416"/>
    </location>
</feature>
<dbReference type="InterPro" id="IPR025110">
    <property type="entry name" value="AMP-bd_C"/>
</dbReference>
<dbReference type="Gene3D" id="3.40.50.12780">
    <property type="entry name" value="N-terminal domain of ligase-like"/>
    <property type="match status" value="1"/>
</dbReference>
<dbReference type="Gene3D" id="3.30.300.30">
    <property type="match status" value="1"/>
</dbReference>
<dbReference type="AlphaFoldDB" id="A0A916TDU2"/>
<evidence type="ECO:0000313" key="4">
    <source>
        <dbReference type="Proteomes" id="UP000621454"/>
    </source>
</evidence>
<dbReference type="InterPro" id="IPR020845">
    <property type="entry name" value="AMP-binding_CS"/>
</dbReference>
<evidence type="ECO:0000313" key="3">
    <source>
        <dbReference type="EMBL" id="GGB40692.1"/>
    </source>
</evidence>
<evidence type="ECO:0000259" key="1">
    <source>
        <dbReference type="Pfam" id="PF00501"/>
    </source>
</evidence>